<reference evidence="1 2" key="1">
    <citation type="submission" date="2012-06" db="EMBL/GenBank/DDBJ databases">
        <title>Finished chromosome of genome of Microcoleus sp. PCC 7113.</title>
        <authorList>
            <consortium name="US DOE Joint Genome Institute"/>
            <person name="Gugger M."/>
            <person name="Coursin T."/>
            <person name="Rippka R."/>
            <person name="Tandeau De Marsac N."/>
            <person name="Huntemann M."/>
            <person name="Wei C.-L."/>
            <person name="Han J."/>
            <person name="Detter J.C."/>
            <person name="Han C."/>
            <person name="Tapia R."/>
            <person name="Chen A."/>
            <person name="Kyrpides N."/>
            <person name="Mavromatis K."/>
            <person name="Markowitz V."/>
            <person name="Szeto E."/>
            <person name="Ivanova N."/>
            <person name="Pagani I."/>
            <person name="Pati A."/>
            <person name="Goodwin L."/>
            <person name="Nordberg H.P."/>
            <person name="Cantor M.N."/>
            <person name="Hua S.X."/>
            <person name="Woyke T."/>
            <person name="Kerfeld C.A."/>
        </authorList>
    </citation>
    <scope>NUCLEOTIDE SEQUENCE [LARGE SCALE GENOMIC DNA]</scope>
    <source>
        <strain evidence="1 2">PCC 7113</strain>
    </source>
</reference>
<dbReference type="Proteomes" id="UP000010471">
    <property type="component" value="Chromosome"/>
</dbReference>
<protein>
    <submittedName>
        <fullName evidence="1">Uncharacterized protein</fullName>
    </submittedName>
</protein>
<proteinExistence type="predicted"/>
<evidence type="ECO:0000313" key="1">
    <source>
        <dbReference type="EMBL" id="AFZ16140.1"/>
    </source>
</evidence>
<evidence type="ECO:0000313" key="2">
    <source>
        <dbReference type="Proteomes" id="UP000010471"/>
    </source>
</evidence>
<dbReference type="KEGG" id="mic:Mic7113_0206"/>
<dbReference type="AlphaFoldDB" id="K9W6Z9"/>
<dbReference type="HOGENOM" id="CLU_3027266_0_0_3"/>
<accession>K9W6Z9</accession>
<sequence length="55" mass="6385">MEALSKKRLSDLGAIPYDKSGDPIDWFWRIARLYYQGMATITFRVKHNIDNAVPD</sequence>
<name>K9W6Z9_9CYAN</name>
<dbReference type="STRING" id="1173027.Mic7113_0206"/>
<keyword evidence="2" id="KW-1185">Reference proteome</keyword>
<organism evidence="1 2">
    <name type="scientific">Allocoleopsis franciscana PCC 7113</name>
    <dbReference type="NCBI Taxonomy" id="1173027"/>
    <lineage>
        <taxon>Bacteria</taxon>
        <taxon>Bacillati</taxon>
        <taxon>Cyanobacteriota</taxon>
        <taxon>Cyanophyceae</taxon>
        <taxon>Coleofasciculales</taxon>
        <taxon>Coleofasciculaceae</taxon>
        <taxon>Allocoleopsis</taxon>
        <taxon>Allocoleopsis franciscana</taxon>
    </lineage>
</organism>
<gene>
    <name evidence="1" type="ORF">Mic7113_0206</name>
</gene>
<dbReference type="EMBL" id="CP003630">
    <property type="protein sequence ID" value="AFZ16140.1"/>
    <property type="molecule type" value="Genomic_DNA"/>
</dbReference>